<protein>
    <recommendedName>
        <fullName evidence="4">Integrase core domain containing protein</fullName>
    </recommendedName>
</protein>
<sequence length="62" mass="6807">MDEFVKQMMPTLTSHLISIIVEQVQATITDPSRNPSLVTPIVSPTTNVDEVDPSISSNDRIP</sequence>
<evidence type="ECO:0000256" key="1">
    <source>
        <dbReference type="SAM" id="MobiDB-lite"/>
    </source>
</evidence>
<comment type="caution">
    <text evidence="2">The sequence shown here is derived from an EMBL/GenBank/DDBJ whole genome shotgun (WGS) entry which is preliminary data.</text>
</comment>
<dbReference type="EMBL" id="JAIVGD010000013">
    <property type="protein sequence ID" value="KAH0761741.1"/>
    <property type="molecule type" value="Genomic_DNA"/>
</dbReference>
<evidence type="ECO:0000313" key="3">
    <source>
        <dbReference type="Proteomes" id="UP000826656"/>
    </source>
</evidence>
<keyword evidence="3" id="KW-1185">Reference proteome</keyword>
<feature type="region of interest" description="Disordered" evidence="1">
    <location>
        <begin position="30"/>
        <end position="62"/>
    </location>
</feature>
<accession>A0ABQ7VCE3</accession>
<gene>
    <name evidence="2" type="ORF">KY290_017814</name>
</gene>
<dbReference type="Proteomes" id="UP000826656">
    <property type="component" value="Unassembled WGS sequence"/>
</dbReference>
<evidence type="ECO:0000313" key="2">
    <source>
        <dbReference type="EMBL" id="KAH0761741.1"/>
    </source>
</evidence>
<evidence type="ECO:0008006" key="4">
    <source>
        <dbReference type="Google" id="ProtNLM"/>
    </source>
</evidence>
<name>A0ABQ7VCE3_SOLTU</name>
<reference evidence="2 3" key="1">
    <citation type="journal article" date="2021" name="bioRxiv">
        <title>Chromosome-scale and haplotype-resolved genome assembly of a tetraploid potato cultivar.</title>
        <authorList>
            <person name="Sun H."/>
            <person name="Jiao W.-B."/>
            <person name="Krause K."/>
            <person name="Campoy J.A."/>
            <person name="Goel M."/>
            <person name="Folz-Donahue K."/>
            <person name="Kukat C."/>
            <person name="Huettel B."/>
            <person name="Schneeberger K."/>
        </authorList>
    </citation>
    <scope>NUCLEOTIDE SEQUENCE [LARGE SCALE GENOMIC DNA]</scope>
    <source>
        <strain evidence="2">SolTubOtavaFocal</strain>
        <tissue evidence="2">Leaves</tissue>
    </source>
</reference>
<proteinExistence type="predicted"/>
<organism evidence="2 3">
    <name type="scientific">Solanum tuberosum</name>
    <name type="common">Potato</name>
    <dbReference type="NCBI Taxonomy" id="4113"/>
    <lineage>
        <taxon>Eukaryota</taxon>
        <taxon>Viridiplantae</taxon>
        <taxon>Streptophyta</taxon>
        <taxon>Embryophyta</taxon>
        <taxon>Tracheophyta</taxon>
        <taxon>Spermatophyta</taxon>
        <taxon>Magnoliopsida</taxon>
        <taxon>eudicotyledons</taxon>
        <taxon>Gunneridae</taxon>
        <taxon>Pentapetalae</taxon>
        <taxon>asterids</taxon>
        <taxon>lamiids</taxon>
        <taxon>Solanales</taxon>
        <taxon>Solanaceae</taxon>
        <taxon>Solanoideae</taxon>
        <taxon>Solaneae</taxon>
        <taxon>Solanum</taxon>
    </lineage>
</organism>